<feature type="region of interest" description="Disordered" evidence="1">
    <location>
        <begin position="23"/>
        <end position="49"/>
    </location>
</feature>
<evidence type="ECO:0000256" key="1">
    <source>
        <dbReference type="SAM" id="MobiDB-lite"/>
    </source>
</evidence>
<organism evidence="2 3">
    <name type="scientific">Phytophthora fragariae</name>
    <dbReference type="NCBI Taxonomy" id="53985"/>
    <lineage>
        <taxon>Eukaryota</taxon>
        <taxon>Sar</taxon>
        <taxon>Stramenopiles</taxon>
        <taxon>Oomycota</taxon>
        <taxon>Peronosporomycetes</taxon>
        <taxon>Peronosporales</taxon>
        <taxon>Peronosporaceae</taxon>
        <taxon>Phytophthora</taxon>
    </lineage>
</organism>
<feature type="region of interest" description="Disordered" evidence="1">
    <location>
        <begin position="67"/>
        <end position="96"/>
    </location>
</feature>
<protein>
    <submittedName>
        <fullName evidence="2">Uncharacterized protein</fullName>
    </submittedName>
</protein>
<feature type="compositionally biased region" description="Basic residues" evidence="1">
    <location>
        <begin position="35"/>
        <end position="45"/>
    </location>
</feature>
<dbReference type="AlphaFoldDB" id="A0A6G0N0M0"/>
<reference evidence="2 3" key="1">
    <citation type="submission" date="2018-09" db="EMBL/GenBank/DDBJ databases">
        <title>Genomic investigation of the strawberry pathogen Phytophthora fragariae indicates pathogenicity is determined by transcriptional variation in three key races.</title>
        <authorList>
            <person name="Adams T.M."/>
            <person name="Armitage A.D."/>
            <person name="Sobczyk M.K."/>
            <person name="Bates H.J."/>
            <person name="Dunwell J.M."/>
            <person name="Nellist C.F."/>
            <person name="Harrison R.J."/>
        </authorList>
    </citation>
    <scope>NUCLEOTIDE SEQUENCE [LARGE SCALE GENOMIC DNA]</scope>
    <source>
        <strain evidence="2 3">BC-23</strain>
    </source>
</reference>
<comment type="caution">
    <text evidence="2">The sequence shown here is derived from an EMBL/GenBank/DDBJ whole genome shotgun (WGS) entry which is preliminary data.</text>
</comment>
<dbReference type="EMBL" id="QXGC01002205">
    <property type="protein sequence ID" value="KAE9189288.1"/>
    <property type="molecule type" value="Genomic_DNA"/>
</dbReference>
<evidence type="ECO:0000313" key="2">
    <source>
        <dbReference type="EMBL" id="KAE9189288.1"/>
    </source>
</evidence>
<gene>
    <name evidence="2" type="ORF">PF004_g22258</name>
</gene>
<proteinExistence type="predicted"/>
<accession>A0A6G0N0M0</accession>
<sequence>MARKPKRTRREIEETLLRNVRLNMTPAEVEDAADKRKRQKRRSPAKRGLEKELAALTLAEADNSVPGATSVITVADGPTEGHEDKQEEDDPAEHQRRYTAALRVSERRHKRLTKSGVLSCALRRLRNSVQLHKLQTESDMPPDALQ</sequence>
<dbReference type="Proteomes" id="UP000476176">
    <property type="component" value="Unassembled WGS sequence"/>
</dbReference>
<name>A0A6G0N0M0_9STRA</name>
<evidence type="ECO:0000313" key="3">
    <source>
        <dbReference type="Proteomes" id="UP000476176"/>
    </source>
</evidence>